<proteinExistence type="predicted"/>
<evidence type="ECO:0000259" key="1">
    <source>
        <dbReference type="Pfam" id="PF19587"/>
    </source>
</evidence>
<dbReference type="AlphaFoldDB" id="A0A562K381"/>
<protein>
    <recommendedName>
        <fullName evidence="1">DUF6094 domain-containing protein</fullName>
    </recommendedName>
</protein>
<name>A0A562K381_9BACI</name>
<dbReference type="RefSeq" id="WP_144540602.1">
    <property type="nucleotide sequence ID" value="NZ_CBCSDC010000063.1"/>
</dbReference>
<dbReference type="Gene3D" id="3.40.50.150">
    <property type="entry name" value="Vaccinia Virus protein VP39"/>
    <property type="match status" value="1"/>
</dbReference>
<dbReference type="EMBL" id="VLKI01000002">
    <property type="protein sequence ID" value="TWH89806.1"/>
    <property type="molecule type" value="Genomic_DNA"/>
</dbReference>
<accession>A0A562K381</accession>
<dbReference type="OrthoDB" id="1843260at2"/>
<evidence type="ECO:0000313" key="2">
    <source>
        <dbReference type="EMBL" id="TWH89806.1"/>
    </source>
</evidence>
<reference evidence="2 3" key="1">
    <citation type="journal article" date="2015" name="Stand. Genomic Sci.">
        <title>Genomic Encyclopedia of Bacterial and Archaeal Type Strains, Phase III: the genomes of soil and plant-associated and newly described type strains.</title>
        <authorList>
            <person name="Whitman W.B."/>
            <person name="Woyke T."/>
            <person name="Klenk H.P."/>
            <person name="Zhou Y."/>
            <person name="Lilburn T.G."/>
            <person name="Beck B.J."/>
            <person name="De Vos P."/>
            <person name="Vandamme P."/>
            <person name="Eisen J.A."/>
            <person name="Garrity G."/>
            <person name="Hugenholtz P."/>
            <person name="Kyrpides N.C."/>
        </authorList>
    </citation>
    <scope>NUCLEOTIDE SEQUENCE [LARGE SCALE GENOMIC DNA]</scope>
    <source>
        <strain evidence="2 3">CGMCC 1.10115</strain>
    </source>
</reference>
<comment type="caution">
    <text evidence="2">The sequence shown here is derived from an EMBL/GenBank/DDBJ whole genome shotgun (WGS) entry which is preliminary data.</text>
</comment>
<keyword evidence="3" id="KW-1185">Reference proteome</keyword>
<feature type="domain" description="DUF6094" evidence="1">
    <location>
        <begin position="56"/>
        <end position="238"/>
    </location>
</feature>
<dbReference type="InterPro" id="IPR046076">
    <property type="entry name" value="DUF6094"/>
</dbReference>
<dbReference type="InterPro" id="IPR029063">
    <property type="entry name" value="SAM-dependent_MTases_sf"/>
</dbReference>
<dbReference type="GeneID" id="65402309"/>
<dbReference type="Pfam" id="PF19587">
    <property type="entry name" value="DUF6094"/>
    <property type="match status" value="1"/>
</dbReference>
<organism evidence="2 3">
    <name type="scientific">Cytobacillus oceanisediminis</name>
    <dbReference type="NCBI Taxonomy" id="665099"/>
    <lineage>
        <taxon>Bacteria</taxon>
        <taxon>Bacillati</taxon>
        <taxon>Bacillota</taxon>
        <taxon>Bacilli</taxon>
        <taxon>Bacillales</taxon>
        <taxon>Bacillaceae</taxon>
        <taxon>Cytobacillus</taxon>
    </lineage>
</organism>
<gene>
    <name evidence="2" type="ORF">IQ19_01054</name>
</gene>
<evidence type="ECO:0000313" key="3">
    <source>
        <dbReference type="Proteomes" id="UP000318667"/>
    </source>
</evidence>
<dbReference type="Proteomes" id="UP000318667">
    <property type="component" value="Unassembled WGS sequence"/>
</dbReference>
<sequence length="246" mass="28108">MHHQPIRAWALLSDITKGKATIYDLAAELRRLGLNFSYSELLEKTRPKINSRIVQRGGYYPTPLKELQLILPHLAVNASEVTPFINAYDPCCGEGEAIHCLGEHIKTKTKAEVTTFGVELERTRCETAATVLKHVVNDGYETVRTEAKYGVMWLNPPYDDVFKERTELVFLKTLSSTSKNVLQQGALLMFCIPQHVLNDCAPILGSRFKDVKVYRFTDDNFPVYDQVVVFAYFKKPTYQEQRETIE</sequence>
<dbReference type="SUPFAM" id="SSF53335">
    <property type="entry name" value="S-adenosyl-L-methionine-dependent methyltransferases"/>
    <property type="match status" value="1"/>
</dbReference>